<reference evidence="1" key="1">
    <citation type="submission" date="2022-04" db="EMBL/GenBank/DDBJ databases">
        <title>A functionally conserved STORR gene fusion in Papaver species that diverged 16.8 million years ago.</title>
        <authorList>
            <person name="Catania T."/>
        </authorList>
    </citation>
    <scope>NUCLEOTIDE SEQUENCE</scope>
    <source>
        <strain evidence="1">S-188037</strain>
    </source>
</reference>
<sequence length="137" mass="15092">MLESNELRIYCDIGVYLSVQVPVSSIPSWPLVCVAASAAIESIPDLFRIAEVLSLWFLESYCVLHMVGHTRLLLGILHLLGFASSWNAMKILVIIPCFALEANDIGSSFCITDRINEIRWVDGGLRSSTVLKPVPSS</sequence>
<dbReference type="Proteomes" id="UP001202328">
    <property type="component" value="Unassembled WGS sequence"/>
</dbReference>
<comment type="caution">
    <text evidence="1">The sequence shown here is derived from an EMBL/GenBank/DDBJ whole genome shotgun (WGS) entry which is preliminary data.</text>
</comment>
<evidence type="ECO:0000313" key="1">
    <source>
        <dbReference type="EMBL" id="KAI3909540.1"/>
    </source>
</evidence>
<dbReference type="EMBL" id="JAJJMB010010315">
    <property type="protein sequence ID" value="KAI3909540.1"/>
    <property type="molecule type" value="Genomic_DNA"/>
</dbReference>
<accession>A0AAD4SIZ0</accession>
<gene>
    <name evidence="1" type="ORF">MKW98_013957</name>
</gene>
<proteinExistence type="predicted"/>
<organism evidence="1 2">
    <name type="scientific">Papaver atlanticum</name>
    <dbReference type="NCBI Taxonomy" id="357466"/>
    <lineage>
        <taxon>Eukaryota</taxon>
        <taxon>Viridiplantae</taxon>
        <taxon>Streptophyta</taxon>
        <taxon>Embryophyta</taxon>
        <taxon>Tracheophyta</taxon>
        <taxon>Spermatophyta</taxon>
        <taxon>Magnoliopsida</taxon>
        <taxon>Ranunculales</taxon>
        <taxon>Papaveraceae</taxon>
        <taxon>Papaveroideae</taxon>
        <taxon>Papaver</taxon>
    </lineage>
</organism>
<name>A0AAD4SIZ0_9MAGN</name>
<keyword evidence="2" id="KW-1185">Reference proteome</keyword>
<dbReference type="AlphaFoldDB" id="A0AAD4SIZ0"/>
<evidence type="ECO:0000313" key="2">
    <source>
        <dbReference type="Proteomes" id="UP001202328"/>
    </source>
</evidence>
<protein>
    <submittedName>
        <fullName evidence="1">Uncharacterized protein</fullName>
    </submittedName>
</protein>